<dbReference type="OrthoDB" id="426293at2759"/>
<evidence type="ECO:0000256" key="1">
    <source>
        <dbReference type="ARBA" id="ARBA00022737"/>
    </source>
</evidence>
<accession>A0A2T6ZHZ9</accession>
<evidence type="ECO:0000313" key="5">
    <source>
        <dbReference type="Proteomes" id="UP000244722"/>
    </source>
</evidence>
<comment type="caution">
    <text evidence="4">The sequence shown here is derived from an EMBL/GenBank/DDBJ whole genome shotgun (WGS) entry which is preliminary data.</text>
</comment>
<feature type="repeat" description="ANK" evidence="3">
    <location>
        <begin position="327"/>
        <end position="360"/>
    </location>
</feature>
<dbReference type="Pfam" id="PF12796">
    <property type="entry name" value="Ank_2"/>
    <property type="match status" value="3"/>
</dbReference>
<feature type="repeat" description="ANK" evidence="3">
    <location>
        <begin position="293"/>
        <end position="326"/>
    </location>
</feature>
<dbReference type="InterPro" id="IPR036770">
    <property type="entry name" value="Ankyrin_rpt-contain_sf"/>
</dbReference>
<keyword evidence="1" id="KW-0677">Repeat</keyword>
<dbReference type="SUPFAM" id="SSF48403">
    <property type="entry name" value="Ankyrin repeat"/>
    <property type="match status" value="1"/>
</dbReference>
<dbReference type="Proteomes" id="UP000244722">
    <property type="component" value="Unassembled WGS sequence"/>
</dbReference>
<dbReference type="AlphaFoldDB" id="A0A2T6ZHZ9"/>
<feature type="repeat" description="ANK" evidence="3">
    <location>
        <begin position="153"/>
        <end position="175"/>
    </location>
</feature>
<name>A0A2T6ZHZ9_TUBBO</name>
<dbReference type="PROSITE" id="PS50088">
    <property type="entry name" value="ANK_REPEAT"/>
    <property type="match status" value="4"/>
</dbReference>
<reference evidence="4 5" key="1">
    <citation type="submission" date="2017-04" db="EMBL/GenBank/DDBJ databases">
        <title>Draft genome sequence of Tuber borchii Vittad., a whitish edible truffle.</title>
        <authorList>
            <consortium name="DOE Joint Genome Institute"/>
            <person name="Murat C."/>
            <person name="Kuo A."/>
            <person name="Barry K.W."/>
            <person name="Clum A."/>
            <person name="Dockter R.B."/>
            <person name="Fauchery L."/>
            <person name="Iotti M."/>
            <person name="Kohler A."/>
            <person name="Labutti K."/>
            <person name="Lindquist E.A."/>
            <person name="Lipzen A."/>
            <person name="Ohm R.A."/>
            <person name="Wang M."/>
            <person name="Grigoriev I.V."/>
            <person name="Zambonelli A."/>
            <person name="Martin F.M."/>
        </authorList>
    </citation>
    <scope>NUCLEOTIDE SEQUENCE [LARGE SCALE GENOMIC DNA]</scope>
    <source>
        <strain evidence="4 5">Tbo3840</strain>
    </source>
</reference>
<dbReference type="InterPro" id="IPR002110">
    <property type="entry name" value="Ankyrin_rpt"/>
</dbReference>
<dbReference type="PANTHER" id="PTHR24173:SF74">
    <property type="entry name" value="ANKYRIN REPEAT DOMAIN-CONTAINING PROTEIN 16"/>
    <property type="match status" value="1"/>
</dbReference>
<evidence type="ECO:0000256" key="2">
    <source>
        <dbReference type="ARBA" id="ARBA00023043"/>
    </source>
</evidence>
<evidence type="ECO:0000256" key="3">
    <source>
        <dbReference type="PROSITE-ProRule" id="PRU00023"/>
    </source>
</evidence>
<organism evidence="4 5">
    <name type="scientific">Tuber borchii</name>
    <name type="common">White truffle</name>
    <dbReference type="NCBI Taxonomy" id="42251"/>
    <lineage>
        <taxon>Eukaryota</taxon>
        <taxon>Fungi</taxon>
        <taxon>Dikarya</taxon>
        <taxon>Ascomycota</taxon>
        <taxon>Pezizomycotina</taxon>
        <taxon>Pezizomycetes</taxon>
        <taxon>Pezizales</taxon>
        <taxon>Tuberaceae</taxon>
        <taxon>Tuber</taxon>
    </lineage>
</organism>
<evidence type="ECO:0000313" key="4">
    <source>
        <dbReference type="EMBL" id="PUU75086.1"/>
    </source>
</evidence>
<dbReference type="Gene3D" id="1.25.40.20">
    <property type="entry name" value="Ankyrin repeat-containing domain"/>
    <property type="match status" value="2"/>
</dbReference>
<sequence>MSLLVFPNELLLQISSFLIPPDVNSLLRTNHHLAGLLTPVLIPSLFRPDAEKYAIKALYAFASRNDSTTVKKLLSMGIQKNIATSWNILLNAVSSGQSAAVVRTLLDCGLNDSVRTRSLPGTALHAAVKVGCAEVAEVLLRSRKFDINARSWQGFTPLHLAVDGANEEMLRLLLKEEDVDPNIMNNDSFTPLHFATFRGLEGCVRLLLADERVQVNAPNINGWTPLHCAVQDANVALVKLFLADPRVDPNVPYTLDDSTPMHLAVSNYQRDNLTVLRLLLDDARVQTDRRDLSDRTPLQLAVHRGDKETVAVLLECHRVDVNLQDKLGNTPLHFAAMGGHVGVMEELLRRLNLNLDLRNVDG</sequence>
<feature type="repeat" description="ANK" evidence="3">
    <location>
        <begin position="221"/>
        <end position="242"/>
    </location>
</feature>
<keyword evidence="2 3" id="KW-0040">ANK repeat</keyword>
<dbReference type="PROSITE" id="PS50297">
    <property type="entry name" value="ANK_REP_REGION"/>
    <property type="match status" value="3"/>
</dbReference>
<dbReference type="STRING" id="42251.A0A2T6ZHZ9"/>
<dbReference type="EMBL" id="NESQ01000251">
    <property type="protein sequence ID" value="PUU75086.1"/>
    <property type="molecule type" value="Genomic_DNA"/>
</dbReference>
<proteinExistence type="predicted"/>
<protein>
    <submittedName>
        <fullName evidence="4">Ankyrin repeat-containing domain protein</fullName>
    </submittedName>
</protein>
<feature type="non-terminal residue" evidence="4">
    <location>
        <position position="362"/>
    </location>
</feature>
<gene>
    <name evidence="4" type="ORF">B9Z19DRAFT_934926</name>
</gene>
<dbReference type="PANTHER" id="PTHR24173">
    <property type="entry name" value="ANKYRIN REPEAT CONTAINING"/>
    <property type="match status" value="1"/>
</dbReference>
<dbReference type="SMART" id="SM00248">
    <property type="entry name" value="ANK"/>
    <property type="match status" value="9"/>
</dbReference>
<keyword evidence="5" id="KW-1185">Reference proteome</keyword>